<reference evidence="3" key="1">
    <citation type="submission" date="2016-11" db="EMBL/GenBank/DDBJ databases">
        <authorList>
            <person name="Varghese N."/>
            <person name="Submissions S."/>
        </authorList>
    </citation>
    <scope>NUCLEOTIDE SEQUENCE [LARGE SCALE GENOMIC DNA]</scope>
    <source>
        <strain evidence="3">CECT 8089</strain>
    </source>
</reference>
<keyword evidence="1" id="KW-0472">Membrane</keyword>
<name>A0A1M7LIV6_9GAMM</name>
<dbReference type="AlphaFoldDB" id="A0A1M7LIV6"/>
<keyword evidence="1" id="KW-1133">Transmembrane helix</keyword>
<sequence>MNAFLAFLLVSLAGFALLCAGVWLLAGTGWALISGASSLFCIAGFIRRGMTNG</sequence>
<proteinExistence type="predicted"/>
<gene>
    <name evidence="2" type="ORF">SAMN05216288_4262</name>
</gene>
<accession>A0A1M7LIV6</accession>
<dbReference type="RefSeq" id="WP_167369173.1">
    <property type="nucleotide sequence ID" value="NZ_FRBQ01000008.1"/>
</dbReference>
<feature type="transmembrane region" description="Helical" evidence="1">
    <location>
        <begin position="29"/>
        <end position="46"/>
    </location>
</feature>
<keyword evidence="3" id="KW-1185">Reference proteome</keyword>
<evidence type="ECO:0000256" key="1">
    <source>
        <dbReference type="SAM" id="Phobius"/>
    </source>
</evidence>
<evidence type="ECO:0000313" key="3">
    <source>
        <dbReference type="Proteomes" id="UP000184305"/>
    </source>
</evidence>
<evidence type="ECO:0000313" key="2">
    <source>
        <dbReference type="EMBL" id="SHM77433.1"/>
    </source>
</evidence>
<protein>
    <submittedName>
        <fullName evidence="2">Uncharacterized protein</fullName>
    </submittedName>
</protein>
<organism evidence="2 3">
    <name type="scientific">Phytopseudomonas punonensis</name>
    <dbReference type="NCBI Taxonomy" id="1220495"/>
    <lineage>
        <taxon>Bacteria</taxon>
        <taxon>Pseudomonadati</taxon>
        <taxon>Pseudomonadota</taxon>
        <taxon>Gammaproteobacteria</taxon>
        <taxon>Pseudomonadales</taxon>
        <taxon>Pseudomonadaceae</taxon>
        <taxon>Phytopseudomonas</taxon>
    </lineage>
</organism>
<dbReference type="Proteomes" id="UP000184305">
    <property type="component" value="Unassembled WGS sequence"/>
</dbReference>
<dbReference type="STRING" id="1220495.SAMN05216288_4262"/>
<keyword evidence="1" id="KW-0812">Transmembrane</keyword>
<dbReference type="EMBL" id="FRBQ01000008">
    <property type="protein sequence ID" value="SHM77433.1"/>
    <property type="molecule type" value="Genomic_DNA"/>
</dbReference>